<sequence length="111" mass="12635">MLLRLLIFLKSFIHGLRSKKIDNPRTNRFKHSDLTFSLPPNLFSFDQLHQISTNIISCNHSSLKCTHKLPCFLHCNLIINDHSPSSQCLIITLHHTPPSSTSHPSPKVSQN</sequence>
<name>A0A7C9DZZ1_OPUST</name>
<dbReference type="EMBL" id="GISG01187908">
    <property type="protein sequence ID" value="MBA4655462.1"/>
    <property type="molecule type" value="Transcribed_RNA"/>
</dbReference>
<proteinExistence type="predicted"/>
<feature type="signal peptide" evidence="1">
    <location>
        <begin position="1"/>
        <end position="18"/>
    </location>
</feature>
<feature type="chain" id="PRO_5028339231" evidence="1">
    <location>
        <begin position="19"/>
        <end position="111"/>
    </location>
</feature>
<accession>A0A7C9DZZ1</accession>
<keyword evidence="1" id="KW-0732">Signal</keyword>
<organism evidence="2">
    <name type="scientific">Opuntia streptacantha</name>
    <name type="common">Prickly pear cactus</name>
    <name type="synonym">Opuntia cardona</name>
    <dbReference type="NCBI Taxonomy" id="393608"/>
    <lineage>
        <taxon>Eukaryota</taxon>
        <taxon>Viridiplantae</taxon>
        <taxon>Streptophyta</taxon>
        <taxon>Embryophyta</taxon>
        <taxon>Tracheophyta</taxon>
        <taxon>Spermatophyta</taxon>
        <taxon>Magnoliopsida</taxon>
        <taxon>eudicotyledons</taxon>
        <taxon>Gunneridae</taxon>
        <taxon>Pentapetalae</taxon>
        <taxon>Caryophyllales</taxon>
        <taxon>Cactineae</taxon>
        <taxon>Cactaceae</taxon>
        <taxon>Opuntioideae</taxon>
        <taxon>Opuntia</taxon>
    </lineage>
</organism>
<reference evidence="2" key="1">
    <citation type="journal article" date="2013" name="J. Plant Res.">
        <title>Effect of fungi and light on seed germination of three Opuntia species from semiarid lands of central Mexico.</title>
        <authorList>
            <person name="Delgado-Sanchez P."/>
            <person name="Jimenez-Bremont J.F."/>
            <person name="Guerrero-Gonzalez Mde L."/>
            <person name="Flores J."/>
        </authorList>
    </citation>
    <scope>NUCLEOTIDE SEQUENCE</scope>
    <source>
        <tissue evidence="2">Cladode</tissue>
    </source>
</reference>
<reference evidence="2" key="2">
    <citation type="submission" date="2020-07" db="EMBL/GenBank/DDBJ databases">
        <authorList>
            <person name="Vera ALvarez R."/>
            <person name="Arias-Moreno D.M."/>
            <person name="Jimenez-Jacinto V."/>
            <person name="Jimenez-Bremont J.F."/>
            <person name="Swaminathan K."/>
            <person name="Moose S.P."/>
            <person name="Guerrero-Gonzalez M.L."/>
            <person name="Marino-Ramirez L."/>
            <person name="Landsman D."/>
            <person name="Rodriguez-Kessler M."/>
            <person name="Delgado-Sanchez P."/>
        </authorList>
    </citation>
    <scope>NUCLEOTIDE SEQUENCE</scope>
    <source>
        <tissue evidence="2">Cladode</tissue>
    </source>
</reference>
<dbReference type="AlphaFoldDB" id="A0A7C9DZZ1"/>
<evidence type="ECO:0000313" key="2">
    <source>
        <dbReference type="EMBL" id="MBA4655462.1"/>
    </source>
</evidence>
<protein>
    <submittedName>
        <fullName evidence="2">Uncharacterized protein</fullName>
    </submittedName>
</protein>
<evidence type="ECO:0000256" key="1">
    <source>
        <dbReference type="SAM" id="SignalP"/>
    </source>
</evidence>